<reference evidence="1 2" key="1">
    <citation type="submission" date="2016-03" db="EMBL/GenBank/DDBJ databases">
        <title>Spore heat resistance.</title>
        <authorList>
            <person name="Boekhorst J."/>
            <person name="Berendsen E.M."/>
            <person name="Wells-Bennik M.H."/>
            <person name="Kuipers O.P."/>
        </authorList>
    </citation>
    <scope>NUCLEOTIDE SEQUENCE [LARGE SCALE GENOMIC DNA]</scope>
    <source>
        <strain evidence="1 2">GS8</strain>
    </source>
</reference>
<evidence type="ECO:0000313" key="2">
    <source>
        <dbReference type="Proteomes" id="UP000773850"/>
    </source>
</evidence>
<dbReference type="EMBL" id="LUCS01000042">
    <property type="protein sequence ID" value="KAF6509305.1"/>
    <property type="molecule type" value="Genomic_DNA"/>
</dbReference>
<protein>
    <submittedName>
        <fullName evidence="1">Uncharacterized protein</fullName>
    </submittedName>
</protein>
<name>A0ABQ7HAU9_GEOSE</name>
<evidence type="ECO:0000313" key="1">
    <source>
        <dbReference type="EMBL" id="KAF6509305.1"/>
    </source>
</evidence>
<dbReference type="Proteomes" id="UP000773850">
    <property type="component" value="Unassembled WGS sequence"/>
</dbReference>
<accession>A0ABQ7HAU9</accession>
<gene>
    <name evidence="1" type="ORF">GS8_3357</name>
</gene>
<keyword evidence="2" id="KW-1185">Reference proteome</keyword>
<organism evidence="1 2">
    <name type="scientific">Geobacillus stearothermophilus</name>
    <name type="common">Bacillus stearothermophilus</name>
    <dbReference type="NCBI Taxonomy" id="1422"/>
    <lineage>
        <taxon>Bacteria</taxon>
        <taxon>Bacillati</taxon>
        <taxon>Bacillota</taxon>
        <taxon>Bacilli</taxon>
        <taxon>Bacillales</taxon>
        <taxon>Anoxybacillaceae</taxon>
        <taxon>Geobacillus</taxon>
    </lineage>
</organism>
<proteinExistence type="predicted"/>
<sequence length="115" mass="12940">MEGGGDNKVSQYKRNISGFNGAQFHGDNVNFGDNVKQEKTINYGLTEQIFKELLSEIKNIADEMQREQAEHFANELKVAIEKNDIEKAKKLYGWLEKILTNSASLLTLGTTFGLI</sequence>
<comment type="caution">
    <text evidence="1">The sequence shown here is derived from an EMBL/GenBank/DDBJ whole genome shotgun (WGS) entry which is preliminary data.</text>
</comment>